<keyword evidence="1 4" id="KW-0349">Heme</keyword>
<evidence type="ECO:0000259" key="6">
    <source>
        <dbReference type="PROSITE" id="PS51007"/>
    </source>
</evidence>
<protein>
    <submittedName>
        <fullName evidence="7">Cytochrome c</fullName>
    </submittedName>
</protein>
<sequence length="994" mass="112079" precursor="true">MKLVAALLCLFLTLECRAAEIPAAVKNTQPETHPLLSPEQALEKLTLPPGFRATVFAAEPEIRQPIGMAFDARGRLWVAENDTYAESRTNYDLTQHDRVLIFEDTDHDGRSDSRKVFWDQGQHLTSVEVGFGGVWVLCAPDLLFIPDKNGDDIPDGEPQVMLTGFDNKTIRHNIVNGLKWGPDGWLYGRHGITTTSFVGTPETPEELRTPINCGIWRFHPVTKKFEVVSRGTTNSWGHDWDKHGELFFINTVIGHLWHAIPGSHLERMFGEDINPHLYRLMPQVADHFHWNTEEKWSDIRKTGVTSTTDTAGGGHAHCGMMIYQGTNWPQEYRGDVFALNLHGRRFNRDLLQRDGAGFVARHREDFAKTDDLWFRGIDLAHGPDGGVFVLDWSDIGECHENDGVHRTSGRIYKVVYGNVDATQVQDYAQLSNDELTAKLFEEDAWHHRMARRILQERFVAGQDMTPVRLQLKETLHSQKPVVSRLNALWTIHSTGGVSDADLERLLDNDEEALRSWAVQLFAQQASPQVAAQKFQKLAMNESSGLVLQHIASALQRLPVDQRLPVAAALLKHTNFAQDRFLPLMIWYAIEPSVARFPDQAVELLASCQQPEIQKFISRRIASDYREQKAAVDKLIDVAMTDVGETAQQILQGIQLALDGWRKADKPKNWDEASAKMLARKNDQLTELVQLLSVTFGDGRALDELRAVAVDGAQPFSVRSNAIRALVTARDEQSREVLQKLLNDRDLGVDAIRGLAVIGDQNTPQLIVNRYNSFRGHIQPIAMETLCSRPEYATVLLKAVEQKKIAAEAIPPFYVRQMRSFEDDSLKQQLQELYPEWRHTSEEKKRRADELRQLLTESALTSADMKQGQALFEKTCSACHKLYGQGGNLGPDLTGSQRSNLNYLLGNIVDPSAEVAEKFQMSILVLGDGRAISGVIQSENETTLLIKTPNEELTVLKDDIEARKNSKLSMMPERQLDKMSNKEILDLFSFLMSKQ</sequence>
<dbReference type="EMBL" id="CP036267">
    <property type="protein sequence ID" value="QDT32181.1"/>
    <property type="molecule type" value="Genomic_DNA"/>
</dbReference>
<dbReference type="InterPro" id="IPR013428">
    <property type="entry name" value="Membrane-bound_put_N"/>
</dbReference>
<evidence type="ECO:0000256" key="3">
    <source>
        <dbReference type="ARBA" id="ARBA00023004"/>
    </source>
</evidence>
<dbReference type="OrthoDB" id="225269at2"/>
<dbReference type="InterPro" id="IPR055557">
    <property type="entry name" value="DUF7133"/>
</dbReference>
<reference evidence="7 8" key="1">
    <citation type="submission" date="2019-02" db="EMBL/GenBank/DDBJ databases">
        <title>Deep-cultivation of Planctomycetes and their phenomic and genomic characterization uncovers novel biology.</title>
        <authorList>
            <person name="Wiegand S."/>
            <person name="Jogler M."/>
            <person name="Boedeker C."/>
            <person name="Pinto D."/>
            <person name="Vollmers J."/>
            <person name="Rivas-Marin E."/>
            <person name="Kohn T."/>
            <person name="Peeters S.H."/>
            <person name="Heuer A."/>
            <person name="Rast P."/>
            <person name="Oberbeckmann S."/>
            <person name="Bunk B."/>
            <person name="Jeske O."/>
            <person name="Meyerdierks A."/>
            <person name="Storesund J.E."/>
            <person name="Kallscheuer N."/>
            <person name="Luecker S."/>
            <person name="Lage O.M."/>
            <person name="Pohl T."/>
            <person name="Merkel B.J."/>
            <person name="Hornburger P."/>
            <person name="Mueller R.-W."/>
            <person name="Bruemmer F."/>
            <person name="Labrenz M."/>
            <person name="Spormann A.M."/>
            <person name="Op den Camp H."/>
            <person name="Overmann J."/>
            <person name="Amann R."/>
            <person name="Jetten M.S.M."/>
            <person name="Mascher T."/>
            <person name="Medema M.H."/>
            <person name="Devos D.P."/>
            <person name="Kaster A.-K."/>
            <person name="Ovreas L."/>
            <person name="Rohde M."/>
            <person name="Galperin M.Y."/>
            <person name="Jogler C."/>
        </authorList>
    </citation>
    <scope>NUCLEOTIDE SEQUENCE [LARGE SCALE GENOMIC DNA]</scope>
    <source>
        <strain evidence="7 8">Mal48</strain>
    </source>
</reference>
<accession>A0A517QKM2</accession>
<evidence type="ECO:0000256" key="4">
    <source>
        <dbReference type="PROSITE-ProRule" id="PRU00433"/>
    </source>
</evidence>
<dbReference type="PROSITE" id="PS51007">
    <property type="entry name" value="CYTC"/>
    <property type="match status" value="1"/>
</dbReference>
<evidence type="ECO:0000313" key="7">
    <source>
        <dbReference type="EMBL" id="QDT32181.1"/>
    </source>
</evidence>
<dbReference type="InterPro" id="IPR011989">
    <property type="entry name" value="ARM-like"/>
</dbReference>
<dbReference type="Gene3D" id="1.10.760.10">
    <property type="entry name" value="Cytochrome c-like domain"/>
    <property type="match status" value="1"/>
</dbReference>
<dbReference type="GO" id="GO:0046872">
    <property type="term" value="F:metal ion binding"/>
    <property type="evidence" value="ECO:0007669"/>
    <property type="project" value="UniProtKB-KW"/>
</dbReference>
<keyword evidence="3 4" id="KW-0408">Iron</keyword>
<evidence type="ECO:0000256" key="5">
    <source>
        <dbReference type="SAM" id="SignalP"/>
    </source>
</evidence>
<dbReference type="PANTHER" id="PTHR33546">
    <property type="entry name" value="LARGE, MULTIFUNCTIONAL SECRETED PROTEIN-RELATED"/>
    <property type="match status" value="1"/>
</dbReference>
<gene>
    <name evidence="7" type="ORF">Mal48_14230</name>
</gene>
<dbReference type="Pfam" id="PF23500">
    <property type="entry name" value="DUF7133"/>
    <property type="match status" value="1"/>
</dbReference>
<dbReference type="PANTHER" id="PTHR33546:SF1">
    <property type="entry name" value="LARGE, MULTIFUNCTIONAL SECRETED PROTEIN"/>
    <property type="match status" value="1"/>
</dbReference>
<dbReference type="InterPro" id="IPR009056">
    <property type="entry name" value="Cyt_c-like_dom"/>
</dbReference>
<evidence type="ECO:0000256" key="2">
    <source>
        <dbReference type="ARBA" id="ARBA00022723"/>
    </source>
</evidence>
<keyword evidence="5" id="KW-0732">Signal</keyword>
<dbReference type="SUPFAM" id="SSF50952">
    <property type="entry name" value="Soluble quinoprotein glucose dehydrogenase"/>
    <property type="match status" value="1"/>
</dbReference>
<dbReference type="GO" id="GO:0009055">
    <property type="term" value="F:electron transfer activity"/>
    <property type="evidence" value="ECO:0007669"/>
    <property type="project" value="InterPro"/>
</dbReference>
<dbReference type="KEGG" id="tpol:Mal48_14230"/>
<dbReference type="RefSeq" id="WP_145197286.1">
    <property type="nucleotide sequence ID" value="NZ_CP036267.1"/>
</dbReference>
<evidence type="ECO:0000313" key="8">
    <source>
        <dbReference type="Proteomes" id="UP000315724"/>
    </source>
</evidence>
<keyword evidence="8" id="KW-1185">Reference proteome</keyword>
<dbReference type="Gene3D" id="1.25.10.10">
    <property type="entry name" value="Leucine-rich Repeat Variant"/>
    <property type="match status" value="1"/>
</dbReference>
<dbReference type="NCBIfam" id="TIGR02604">
    <property type="entry name" value="Piru_Ver_Nterm"/>
    <property type="match status" value="1"/>
</dbReference>
<dbReference type="Gene3D" id="2.120.10.30">
    <property type="entry name" value="TolB, C-terminal domain"/>
    <property type="match status" value="1"/>
</dbReference>
<proteinExistence type="predicted"/>
<dbReference type="NCBIfam" id="TIGR02603">
    <property type="entry name" value="CxxCH_TIGR02603"/>
    <property type="match status" value="1"/>
</dbReference>
<dbReference type="SUPFAM" id="SSF46626">
    <property type="entry name" value="Cytochrome c"/>
    <property type="match status" value="1"/>
</dbReference>
<evidence type="ECO:0000256" key="1">
    <source>
        <dbReference type="ARBA" id="ARBA00022617"/>
    </source>
</evidence>
<dbReference type="GO" id="GO:0020037">
    <property type="term" value="F:heme binding"/>
    <property type="evidence" value="ECO:0007669"/>
    <property type="project" value="InterPro"/>
</dbReference>
<dbReference type="Proteomes" id="UP000315724">
    <property type="component" value="Chromosome"/>
</dbReference>
<keyword evidence="2 4" id="KW-0479">Metal-binding</keyword>
<dbReference type="Pfam" id="PF13442">
    <property type="entry name" value="Cytochrome_CBB3"/>
    <property type="match status" value="1"/>
</dbReference>
<organism evidence="7 8">
    <name type="scientific">Thalassoglobus polymorphus</name>
    <dbReference type="NCBI Taxonomy" id="2527994"/>
    <lineage>
        <taxon>Bacteria</taxon>
        <taxon>Pseudomonadati</taxon>
        <taxon>Planctomycetota</taxon>
        <taxon>Planctomycetia</taxon>
        <taxon>Planctomycetales</taxon>
        <taxon>Planctomycetaceae</taxon>
        <taxon>Thalassoglobus</taxon>
    </lineage>
</organism>
<dbReference type="InterPro" id="IPR013427">
    <property type="entry name" value="Haem-bd_dom_put"/>
</dbReference>
<feature type="domain" description="Cytochrome c" evidence="6">
    <location>
        <begin position="862"/>
        <end position="994"/>
    </location>
</feature>
<dbReference type="AlphaFoldDB" id="A0A517QKM2"/>
<dbReference type="InterPro" id="IPR011042">
    <property type="entry name" value="6-blade_b-propeller_TolB-like"/>
</dbReference>
<feature type="chain" id="PRO_5021940541" evidence="5">
    <location>
        <begin position="19"/>
        <end position="994"/>
    </location>
</feature>
<dbReference type="InterPro" id="IPR011041">
    <property type="entry name" value="Quinoprot_gluc/sorb_DH_b-prop"/>
</dbReference>
<dbReference type="InterPro" id="IPR036909">
    <property type="entry name" value="Cyt_c-like_dom_sf"/>
</dbReference>
<feature type="signal peptide" evidence="5">
    <location>
        <begin position="1"/>
        <end position="18"/>
    </location>
</feature>
<name>A0A517QKM2_9PLAN</name>